<accession>A0AA35VWK5</accession>
<evidence type="ECO:0000313" key="2">
    <source>
        <dbReference type="Proteomes" id="UP001177003"/>
    </source>
</evidence>
<dbReference type="EMBL" id="OX465077">
    <property type="protein sequence ID" value="CAI9269757.1"/>
    <property type="molecule type" value="Genomic_DNA"/>
</dbReference>
<protein>
    <submittedName>
        <fullName evidence="1">Uncharacterized protein</fullName>
    </submittedName>
</protein>
<proteinExistence type="predicted"/>
<evidence type="ECO:0000313" key="1">
    <source>
        <dbReference type="EMBL" id="CAI9269757.1"/>
    </source>
</evidence>
<organism evidence="1 2">
    <name type="scientific">Lactuca saligna</name>
    <name type="common">Willowleaf lettuce</name>
    <dbReference type="NCBI Taxonomy" id="75948"/>
    <lineage>
        <taxon>Eukaryota</taxon>
        <taxon>Viridiplantae</taxon>
        <taxon>Streptophyta</taxon>
        <taxon>Embryophyta</taxon>
        <taxon>Tracheophyta</taxon>
        <taxon>Spermatophyta</taxon>
        <taxon>Magnoliopsida</taxon>
        <taxon>eudicotyledons</taxon>
        <taxon>Gunneridae</taxon>
        <taxon>Pentapetalae</taxon>
        <taxon>asterids</taxon>
        <taxon>campanulids</taxon>
        <taxon>Asterales</taxon>
        <taxon>Asteraceae</taxon>
        <taxon>Cichorioideae</taxon>
        <taxon>Cichorieae</taxon>
        <taxon>Lactucinae</taxon>
        <taxon>Lactuca</taxon>
    </lineage>
</organism>
<gene>
    <name evidence="1" type="ORF">LSALG_LOCUS10111</name>
</gene>
<sequence>MKILMIKLKARFWEKILLFMMMIRYILLKSLLKTSKPISSVEISKSSTILATPLEPDVFENILKEPIINLSQTPPPPPPILTSVLIESTIPPLLKSISEKKNLHLKLLGLFRFRSSPILPHLLQYHKHLLSKIRHQRFLLLNLIEPPSTSEPPLSPSSDEDFIMGDEYESLEGFDGF</sequence>
<dbReference type="Proteomes" id="UP001177003">
    <property type="component" value="Chromosome 1"/>
</dbReference>
<dbReference type="AlphaFoldDB" id="A0AA35VWK5"/>
<reference evidence="1" key="1">
    <citation type="submission" date="2023-04" db="EMBL/GenBank/DDBJ databases">
        <authorList>
            <person name="Vijverberg K."/>
            <person name="Xiong W."/>
            <person name="Schranz E."/>
        </authorList>
    </citation>
    <scope>NUCLEOTIDE SEQUENCE</scope>
</reference>
<name>A0AA35VWK5_LACSI</name>
<keyword evidence="2" id="KW-1185">Reference proteome</keyword>